<feature type="domain" description="RlpA-like protein double-psi beta-barrel" evidence="5">
    <location>
        <begin position="33"/>
        <end position="123"/>
    </location>
</feature>
<dbReference type="AlphaFoldDB" id="A0A6I6LLA5"/>
<name>A0A6I6LLA5_STUST</name>
<dbReference type="InterPro" id="IPR036908">
    <property type="entry name" value="RlpA-like_sf"/>
</dbReference>
<dbReference type="GO" id="GO:0008932">
    <property type="term" value="F:lytic endotransglycosylase activity"/>
    <property type="evidence" value="ECO:0007669"/>
    <property type="project" value="UniProtKB-UniRule"/>
</dbReference>
<keyword evidence="3" id="KW-0472">Membrane</keyword>
<reference evidence="6 7" key="1">
    <citation type="submission" date="2019-12" db="EMBL/GenBank/DDBJ databases">
        <title>Complete genome sequence of Pseudomonas stutzeri.</title>
        <authorList>
            <person name="Lim S.R."/>
            <person name="Kim J.H."/>
        </authorList>
    </citation>
    <scope>NUCLEOTIDE SEQUENCE [LARGE SCALE GENOMIC DNA]</scope>
    <source>
        <strain evidence="6 7">PM101005</strain>
    </source>
</reference>
<dbReference type="GO" id="GO:0005886">
    <property type="term" value="C:plasma membrane"/>
    <property type="evidence" value="ECO:0007669"/>
    <property type="project" value="UniProtKB-SubCell"/>
</dbReference>
<evidence type="ECO:0000313" key="7">
    <source>
        <dbReference type="Proteomes" id="UP000438983"/>
    </source>
</evidence>
<dbReference type="RefSeq" id="WP_158187484.1">
    <property type="nucleotide sequence ID" value="NZ_CP046902.1"/>
</dbReference>
<dbReference type="NCBIfam" id="TIGR00413">
    <property type="entry name" value="rlpA"/>
    <property type="match status" value="1"/>
</dbReference>
<sequence>MRTRRLLVPLFFGLMAGCGERQDADSNVQSTFTQEGKASYYARSFHGEETASGETFNQNERVAAHKTLPFGTRVKVTNLDNGKQVTVRIVDRGPFKPGRIIDLSRVAAADLDLLEDGVVRVKIETVD</sequence>
<keyword evidence="3" id="KW-1003">Cell membrane</keyword>
<keyword evidence="1 3" id="KW-0456">Lyase</keyword>
<dbReference type="EMBL" id="CP046902">
    <property type="protein sequence ID" value="QGZ29973.1"/>
    <property type="molecule type" value="Genomic_DNA"/>
</dbReference>
<protein>
    <recommendedName>
        <fullName evidence="3">Endolytic peptidoglycan transglycosylase RlpA</fullName>
        <ecNumber evidence="3">4.2.2.-</ecNumber>
    </recommendedName>
</protein>
<dbReference type="PANTHER" id="PTHR34183:SF1">
    <property type="entry name" value="ENDOLYTIC PEPTIDOGLYCAN TRANSGLYCOSYLASE RLPA"/>
    <property type="match status" value="1"/>
</dbReference>
<organism evidence="6 7">
    <name type="scientific">Stutzerimonas stutzeri</name>
    <name type="common">Pseudomonas stutzeri</name>
    <dbReference type="NCBI Taxonomy" id="316"/>
    <lineage>
        <taxon>Bacteria</taxon>
        <taxon>Pseudomonadati</taxon>
        <taxon>Pseudomonadota</taxon>
        <taxon>Gammaproteobacteria</taxon>
        <taxon>Pseudomonadales</taxon>
        <taxon>Pseudomonadaceae</taxon>
        <taxon>Stutzerimonas</taxon>
    </lineage>
</organism>
<keyword evidence="2 3" id="KW-0961">Cell wall biogenesis/degradation</keyword>
<comment type="similarity">
    <text evidence="3 4">Belongs to the RlpA family.</text>
</comment>
<dbReference type="InterPro" id="IPR034718">
    <property type="entry name" value="RlpA"/>
</dbReference>
<evidence type="ECO:0000256" key="1">
    <source>
        <dbReference type="ARBA" id="ARBA00023239"/>
    </source>
</evidence>
<dbReference type="GO" id="GO:0071555">
    <property type="term" value="P:cell wall organization"/>
    <property type="evidence" value="ECO:0007669"/>
    <property type="project" value="UniProtKB-KW"/>
</dbReference>
<dbReference type="OrthoDB" id="9779128at2"/>
<comment type="function">
    <text evidence="3">Lytic transglycosylase with a strong preference for naked glycan strands that lack stem peptides.</text>
</comment>
<proteinExistence type="inferred from homology"/>
<evidence type="ECO:0000259" key="5">
    <source>
        <dbReference type="Pfam" id="PF03330"/>
    </source>
</evidence>
<keyword evidence="3" id="KW-0564">Palmitate</keyword>
<dbReference type="Pfam" id="PF03330">
    <property type="entry name" value="DPBB_1"/>
    <property type="match status" value="1"/>
</dbReference>
<dbReference type="GO" id="GO:0000270">
    <property type="term" value="P:peptidoglycan metabolic process"/>
    <property type="evidence" value="ECO:0007669"/>
    <property type="project" value="UniProtKB-UniRule"/>
</dbReference>
<dbReference type="SUPFAM" id="SSF50685">
    <property type="entry name" value="Barwin-like endoglucanases"/>
    <property type="match status" value="1"/>
</dbReference>
<dbReference type="HAMAP" id="MF_02071">
    <property type="entry name" value="RlpA"/>
    <property type="match status" value="1"/>
</dbReference>
<gene>
    <name evidence="3" type="primary">rlpA</name>
    <name evidence="6" type="ORF">GQA94_07840</name>
</gene>
<evidence type="ECO:0000256" key="3">
    <source>
        <dbReference type="HAMAP-Rule" id="MF_02071"/>
    </source>
</evidence>
<dbReference type="InterPro" id="IPR012997">
    <property type="entry name" value="RplA"/>
</dbReference>
<evidence type="ECO:0000256" key="4">
    <source>
        <dbReference type="RuleBase" id="RU003495"/>
    </source>
</evidence>
<accession>A0A6I6LLA5</accession>
<dbReference type="PANTHER" id="PTHR34183">
    <property type="entry name" value="ENDOLYTIC PEPTIDOGLYCAN TRANSGLYCOSYLASE RLPA"/>
    <property type="match status" value="1"/>
</dbReference>
<dbReference type="EC" id="4.2.2.-" evidence="3"/>
<comment type="subcellular location">
    <subcellularLocation>
        <location evidence="3">Cell membrane</location>
        <topology evidence="3">Lipid-anchor</topology>
    </subcellularLocation>
</comment>
<dbReference type="Proteomes" id="UP000438983">
    <property type="component" value="Chromosome"/>
</dbReference>
<dbReference type="CDD" id="cd22268">
    <property type="entry name" value="DPBB_RlpA-like"/>
    <property type="match status" value="1"/>
</dbReference>
<evidence type="ECO:0000256" key="2">
    <source>
        <dbReference type="ARBA" id="ARBA00023316"/>
    </source>
</evidence>
<keyword evidence="3" id="KW-0449">Lipoprotein</keyword>
<dbReference type="PROSITE" id="PS51257">
    <property type="entry name" value="PROKAR_LIPOPROTEIN"/>
    <property type="match status" value="1"/>
</dbReference>
<dbReference type="Gene3D" id="2.40.40.10">
    <property type="entry name" value="RlpA-like domain"/>
    <property type="match status" value="1"/>
</dbReference>
<dbReference type="InterPro" id="IPR009009">
    <property type="entry name" value="RlpA-like_DPBB"/>
</dbReference>
<evidence type="ECO:0000313" key="6">
    <source>
        <dbReference type="EMBL" id="QGZ29973.1"/>
    </source>
</evidence>